<proteinExistence type="predicted"/>
<evidence type="ECO:0000313" key="3">
    <source>
        <dbReference type="Proteomes" id="UP001498398"/>
    </source>
</evidence>
<evidence type="ECO:0000256" key="1">
    <source>
        <dbReference type="SAM" id="Coils"/>
    </source>
</evidence>
<accession>A0ABR1IUD9</accession>
<dbReference type="Proteomes" id="UP001498398">
    <property type="component" value="Unassembled WGS sequence"/>
</dbReference>
<name>A0ABR1IUD9_9AGAR</name>
<dbReference type="InterPro" id="IPR025533">
    <property type="entry name" value="DUF4419"/>
</dbReference>
<organism evidence="2 3">
    <name type="scientific">Marasmiellus scandens</name>
    <dbReference type="NCBI Taxonomy" id="2682957"/>
    <lineage>
        <taxon>Eukaryota</taxon>
        <taxon>Fungi</taxon>
        <taxon>Dikarya</taxon>
        <taxon>Basidiomycota</taxon>
        <taxon>Agaricomycotina</taxon>
        <taxon>Agaricomycetes</taxon>
        <taxon>Agaricomycetidae</taxon>
        <taxon>Agaricales</taxon>
        <taxon>Marasmiineae</taxon>
        <taxon>Omphalotaceae</taxon>
        <taxon>Marasmiellus</taxon>
    </lineage>
</organism>
<protein>
    <recommendedName>
        <fullName evidence="4">DUF4419 domain-containing protein</fullName>
    </recommendedName>
</protein>
<dbReference type="PANTHER" id="PTHR31252">
    <property type="entry name" value="DUF4419 DOMAIN-CONTAINING PROTEIN"/>
    <property type="match status" value="1"/>
</dbReference>
<dbReference type="Pfam" id="PF14388">
    <property type="entry name" value="DUF4419"/>
    <property type="match status" value="1"/>
</dbReference>
<gene>
    <name evidence="2" type="ORF">VKT23_018030</name>
</gene>
<evidence type="ECO:0008006" key="4">
    <source>
        <dbReference type="Google" id="ProtNLM"/>
    </source>
</evidence>
<dbReference type="PANTHER" id="PTHR31252:SF11">
    <property type="entry name" value="DUF4419 DOMAIN-CONTAINING PROTEIN"/>
    <property type="match status" value="1"/>
</dbReference>
<evidence type="ECO:0000313" key="2">
    <source>
        <dbReference type="EMBL" id="KAK7438417.1"/>
    </source>
</evidence>
<keyword evidence="3" id="KW-1185">Reference proteome</keyword>
<feature type="coiled-coil region" evidence="1">
    <location>
        <begin position="198"/>
        <end position="228"/>
    </location>
</feature>
<dbReference type="EMBL" id="JBANRG010000079">
    <property type="protein sequence ID" value="KAK7438417.1"/>
    <property type="molecule type" value="Genomic_DNA"/>
</dbReference>
<comment type="caution">
    <text evidence="2">The sequence shown here is derived from an EMBL/GenBank/DDBJ whole genome shotgun (WGS) entry which is preliminary data.</text>
</comment>
<sequence>MPITFHPAKHSSNPVRFTPKDHAANRSSSEFLKAACSNQYSDCKELLQSSWEISLSPNDPLVPLTNGFVDTVRRAYSEHHALSIRPDDVWICILTQFNNFVNGNAEKLRDHFVDHEGKKKLVVADLSNNEYTADFGYLSNLMAGLIQQNVKDPELADWIIPKFSTTTHDDVVVSSVVMMATMQEYFIYEFLLGCGLPSVTLEGEKSDYEELLKRIERLNKFAKDIDSQAPGSEQAKQLKRWYECLGPILKRFVQAFDDPHGQENLDFWERVAHVSGGGSSVPYYSGWITAFCVFDNDGRWIGRDFDESEQPSVFKSSFGFKTVVRTLVLDGITYPVVHQTPYGYASVPVILSGPEGEEKATMVAGMVGMKVMKDSVKPLSGWCIFKDANVTRREAATSRRG</sequence>
<keyword evidence="1" id="KW-0175">Coiled coil</keyword>
<reference evidence="2 3" key="1">
    <citation type="submission" date="2024-01" db="EMBL/GenBank/DDBJ databases">
        <title>A draft genome for the cacao thread blight pathogen Marasmiellus scandens.</title>
        <authorList>
            <person name="Baruah I.K."/>
            <person name="Leung J."/>
            <person name="Bukari Y."/>
            <person name="Amoako-Attah I."/>
            <person name="Meinhardt L.W."/>
            <person name="Bailey B.A."/>
            <person name="Cohen S.P."/>
        </authorList>
    </citation>
    <scope>NUCLEOTIDE SEQUENCE [LARGE SCALE GENOMIC DNA]</scope>
    <source>
        <strain evidence="2 3">GH-19</strain>
    </source>
</reference>